<dbReference type="InterPro" id="IPR007110">
    <property type="entry name" value="Ig-like_dom"/>
</dbReference>
<dbReference type="PROSITE" id="PS50835">
    <property type="entry name" value="IG_LIKE"/>
    <property type="match status" value="1"/>
</dbReference>
<reference evidence="3 4" key="1">
    <citation type="journal article" date="2018" name="Nat. Ecol. Evol.">
        <title>Genomic signatures of mitonuclear coevolution across populations of Tigriopus californicus.</title>
        <authorList>
            <person name="Barreto F.S."/>
            <person name="Watson E.T."/>
            <person name="Lima T.G."/>
            <person name="Willett C.S."/>
            <person name="Edmands S."/>
            <person name="Li W."/>
            <person name="Burton R.S."/>
        </authorList>
    </citation>
    <scope>NUCLEOTIDE SEQUENCE [LARGE SCALE GENOMIC DNA]</scope>
    <source>
        <strain evidence="3 4">San Diego</strain>
    </source>
</reference>
<dbReference type="AlphaFoldDB" id="A0A553PM75"/>
<dbReference type="EMBL" id="VCGU01000003">
    <property type="protein sequence ID" value="TRY78784.1"/>
    <property type="molecule type" value="Genomic_DNA"/>
</dbReference>
<keyword evidence="1" id="KW-0732">Signal</keyword>
<sequence length="287" mass="32257">MGRCHLALLVILSTSLPQISAFEVTAISPKSISVKEGKDLAIKCVVDDWWEWCTFKHSGRKCDFEWSNQARNVTVLDCQDFEGRFEFHGRYNNYECGIVLHGVEEADAGEWTCQLENYYRGRYRGYGYNSSAQMIVEVEIEAPVTTKSTITTTINTKTTEGALIPKGTWPHDRQAKDGSWSTAFGTRIDLLNDDTEVAAQSEAEGESQRNGGTFKKIHGMHCLPNTGWFHSLATARTTRHGHEKKFALKYLLCFRFSRNDGTRNLNCKAGIPKNDASCNIDITLILA</sequence>
<feature type="domain" description="Ig-like" evidence="2">
    <location>
        <begin position="17"/>
        <end position="117"/>
    </location>
</feature>
<protein>
    <recommendedName>
        <fullName evidence="2">Ig-like domain-containing protein</fullName>
    </recommendedName>
</protein>
<dbReference type="Proteomes" id="UP000318571">
    <property type="component" value="Chromosome 11"/>
</dbReference>
<proteinExistence type="predicted"/>
<dbReference type="SMART" id="SM00409">
    <property type="entry name" value="IG"/>
    <property type="match status" value="1"/>
</dbReference>
<dbReference type="SUPFAM" id="SSF48726">
    <property type="entry name" value="Immunoglobulin"/>
    <property type="match status" value="1"/>
</dbReference>
<gene>
    <name evidence="3" type="ORF">TCAL_16719</name>
</gene>
<feature type="signal peptide" evidence="1">
    <location>
        <begin position="1"/>
        <end position="21"/>
    </location>
</feature>
<dbReference type="Gene3D" id="2.60.40.10">
    <property type="entry name" value="Immunoglobulins"/>
    <property type="match status" value="1"/>
</dbReference>
<evidence type="ECO:0000259" key="2">
    <source>
        <dbReference type="PROSITE" id="PS50835"/>
    </source>
</evidence>
<dbReference type="InterPro" id="IPR036179">
    <property type="entry name" value="Ig-like_dom_sf"/>
</dbReference>
<evidence type="ECO:0000313" key="4">
    <source>
        <dbReference type="Proteomes" id="UP000318571"/>
    </source>
</evidence>
<organism evidence="3 4">
    <name type="scientific">Tigriopus californicus</name>
    <name type="common">Marine copepod</name>
    <dbReference type="NCBI Taxonomy" id="6832"/>
    <lineage>
        <taxon>Eukaryota</taxon>
        <taxon>Metazoa</taxon>
        <taxon>Ecdysozoa</taxon>
        <taxon>Arthropoda</taxon>
        <taxon>Crustacea</taxon>
        <taxon>Multicrustacea</taxon>
        <taxon>Hexanauplia</taxon>
        <taxon>Copepoda</taxon>
        <taxon>Harpacticoida</taxon>
        <taxon>Harpacticidae</taxon>
        <taxon>Tigriopus</taxon>
    </lineage>
</organism>
<dbReference type="InterPro" id="IPR013783">
    <property type="entry name" value="Ig-like_fold"/>
</dbReference>
<feature type="chain" id="PRO_5022213177" description="Ig-like domain-containing protein" evidence="1">
    <location>
        <begin position="22"/>
        <end position="287"/>
    </location>
</feature>
<evidence type="ECO:0000256" key="1">
    <source>
        <dbReference type="SAM" id="SignalP"/>
    </source>
</evidence>
<evidence type="ECO:0000313" key="3">
    <source>
        <dbReference type="EMBL" id="TRY78784.1"/>
    </source>
</evidence>
<name>A0A553PM75_TIGCA</name>
<accession>A0A553PM75</accession>
<keyword evidence="4" id="KW-1185">Reference proteome</keyword>
<comment type="caution">
    <text evidence="3">The sequence shown here is derived from an EMBL/GenBank/DDBJ whole genome shotgun (WGS) entry which is preliminary data.</text>
</comment>
<dbReference type="InterPro" id="IPR003599">
    <property type="entry name" value="Ig_sub"/>
</dbReference>